<dbReference type="OrthoDB" id="8904098at2759"/>
<feature type="transmembrane region" description="Helical" evidence="6">
    <location>
        <begin position="323"/>
        <end position="344"/>
    </location>
</feature>
<dbReference type="InterPro" id="IPR000109">
    <property type="entry name" value="POT_fam"/>
</dbReference>
<comment type="caution">
    <text evidence="7">The sequence shown here is derived from an EMBL/GenBank/DDBJ whole genome shotgun (WGS) entry which is preliminary data.</text>
</comment>
<feature type="transmembrane region" description="Helical" evidence="6">
    <location>
        <begin position="537"/>
        <end position="555"/>
    </location>
</feature>
<feature type="transmembrane region" description="Helical" evidence="6">
    <location>
        <begin position="406"/>
        <end position="427"/>
    </location>
</feature>
<dbReference type="EMBL" id="BDDD01004755">
    <property type="protein sequence ID" value="GAV88270.1"/>
    <property type="molecule type" value="Genomic_DNA"/>
</dbReference>
<evidence type="ECO:0000313" key="7">
    <source>
        <dbReference type="EMBL" id="GAV88270.1"/>
    </source>
</evidence>
<dbReference type="GO" id="GO:0022857">
    <property type="term" value="F:transmembrane transporter activity"/>
    <property type="evidence" value="ECO:0007669"/>
    <property type="project" value="InterPro"/>
</dbReference>
<organism evidence="7 8">
    <name type="scientific">Cephalotus follicularis</name>
    <name type="common">Albany pitcher plant</name>
    <dbReference type="NCBI Taxonomy" id="3775"/>
    <lineage>
        <taxon>Eukaryota</taxon>
        <taxon>Viridiplantae</taxon>
        <taxon>Streptophyta</taxon>
        <taxon>Embryophyta</taxon>
        <taxon>Tracheophyta</taxon>
        <taxon>Spermatophyta</taxon>
        <taxon>Magnoliopsida</taxon>
        <taxon>eudicotyledons</taxon>
        <taxon>Gunneridae</taxon>
        <taxon>Pentapetalae</taxon>
        <taxon>rosids</taxon>
        <taxon>fabids</taxon>
        <taxon>Oxalidales</taxon>
        <taxon>Cephalotaceae</taxon>
        <taxon>Cephalotus</taxon>
    </lineage>
</organism>
<name>A0A1Q3D734_CEPFO</name>
<accession>A0A1Q3D734</accession>
<dbReference type="Proteomes" id="UP000187406">
    <property type="component" value="Unassembled WGS sequence"/>
</dbReference>
<evidence type="ECO:0000256" key="2">
    <source>
        <dbReference type="ARBA" id="ARBA00005982"/>
    </source>
</evidence>
<proteinExistence type="inferred from homology"/>
<keyword evidence="4 6" id="KW-1133">Transmembrane helix</keyword>
<keyword evidence="5 6" id="KW-0472">Membrane</keyword>
<evidence type="ECO:0000256" key="4">
    <source>
        <dbReference type="ARBA" id="ARBA00022989"/>
    </source>
</evidence>
<evidence type="ECO:0000256" key="6">
    <source>
        <dbReference type="SAM" id="Phobius"/>
    </source>
</evidence>
<gene>
    <name evidence="7" type="ORF">CFOL_v3_31693</name>
</gene>
<reference evidence="8" key="1">
    <citation type="submission" date="2016-04" db="EMBL/GenBank/DDBJ databases">
        <title>Cephalotus genome sequencing.</title>
        <authorList>
            <person name="Fukushima K."/>
            <person name="Hasebe M."/>
            <person name="Fang X."/>
        </authorList>
    </citation>
    <scope>NUCLEOTIDE SEQUENCE [LARGE SCALE GENOMIC DNA]</scope>
    <source>
        <strain evidence="8">cv. St1</strain>
    </source>
</reference>
<sequence>MEKEKVGNTCEPKVKYKGWKAMPLIVGNESFEKLGTTGTLANLLVYLTTVFNMKSITATTMINIFSGTANFATLLGAFLCDTYFGRYNTLGFASIASFMGMLVLTLTAAISKLHPPQCNSGQPVTCAGPTQWQMTFLMSSLGLLVVGAGGIRPCNLAFGADQFNPDTESGKRGISSFFNWYYFTFTFAMMVSLSFIVYVQSDVSWAWGLAIPTFMMFMSCVLFFMGSRIYVKVKPKGSPFTSAAQVIVAAVKKRQLELPEQPWLSLFNHIPNDYINSQLPYSDQFSFANKAAIITSNDQINSDGSAANPWTLSSVQQVEEVKLLVRVIPIWVSAVVYNVALVQQQTYVVFQALQSDRRLGNTHFEIPAASYTIFNMIGLTIWIPIYDRLMVPWIERFTRKEGGITLLQKISVGIVLAIVTMLVSAIVEDRRRALALMKPIGIDPRRGAISSLSGFWLVPQLMLIGFSEAFTIIGLVEFYYKQFPENMRSVGGAFTFVGFALSSYLSGFLVTFVHQMTKGAATGDWLPEDLNKGRLDYFYYFVSALEVINLGYFIMCAKWYKYKATGLCASEVIKEKVPSEKPTVC</sequence>
<dbReference type="Pfam" id="PF00854">
    <property type="entry name" value="PTR2"/>
    <property type="match status" value="1"/>
</dbReference>
<feature type="transmembrane region" description="Helical" evidence="6">
    <location>
        <begin position="180"/>
        <end position="199"/>
    </location>
</feature>
<dbReference type="InterPro" id="IPR036259">
    <property type="entry name" value="MFS_trans_sf"/>
</dbReference>
<evidence type="ECO:0000313" key="8">
    <source>
        <dbReference type="Proteomes" id="UP000187406"/>
    </source>
</evidence>
<feature type="transmembrane region" description="Helical" evidence="6">
    <location>
        <begin position="62"/>
        <end position="84"/>
    </location>
</feature>
<dbReference type="InParanoid" id="A0A1Q3D734"/>
<feature type="transmembrane region" description="Helical" evidence="6">
    <location>
        <begin position="492"/>
        <end position="517"/>
    </location>
</feature>
<dbReference type="GO" id="GO:0016020">
    <property type="term" value="C:membrane"/>
    <property type="evidence" value="ECO:0007669"/>
    <property type="project" value="UniProtKB-SubCell"/>
</dbReference>
<protein>
    <submittedName>
        <fullName evidence="7">PTR2 domain-containing protein</fullName>
    </submittedName>
</protein>
<feature type="transmembrane region" description="Helical" evidence="6">
    <location>
        <begin position="461"/>
        <end position="480"/>
    </location>
</feature>
<evidence type="ECO:0000256" key="1">
    <source>
        <dbReference type="ARBA" id="ARBA00004141"/>
    </source>
</evidence>
<feature type="transmembrane region" description="Helical" evidence="6">
    <location>
        <begin position="364"/>
        <end position="385"/>
    </location>
</feature>
<keyword evidence="8" id="KW-1185">Reference proteome</keyword>
<feature type="transmembrane region" description="Helical" evidence="6">
    <location>
        <begin position="90"/>
        <end position="110"/>
    </location>
</feature>
<feature type="transmembrane region" description="Helical" evidence="6">
    <location>
        <begin position="205"/>
        <end position="226"/>
    </location>
</feature>
<dbReference type="Gene3D" id="1.20.1250.20">
    <property type="entry name" value="MFS general substrate transporter like domains"/>
    <property type="match status" value="1"/>
</dbReference>
<comment type="similarity">
    <text evidence="2">Belongs to the major facilitator superfamily. Proton-dependent oligopeptide transporter (POT/PTR) (TC 2.A.17) family.</text>
</comment>
<evidence type="ECO:0000256" key="5">
    <source>
        <dbReference type="ARBA" id="ARBA00023136"/>
    </source>
</evidence>
<dbReference type="PANTHER" id="PTHR11654">
    <property type="entry name" value="OLIGOPEPTIDE TRANSPORTER-RELATED"/>
    <property type="match status" value="1"/>
</dbReference>
<dbReference type="CDD" id="cd17416">
    <property type="entry name" value="MFS_NPF1_2"/>
    <property type="match status" value="1"/>
</dbReference>
<keyword evidence="3 6" id="KW-0812">Transmembrane</keyword>
<evidence type="ECO:0000256" key="3">
    <source>
        <dbReference type="ARBA" id="ARBA00022692"/>
    </source>
</evidence>
<comment type="subcellular location">
    <subcellularLocation>
        <location evidence="1">Membrane</location>
        <topology evidence="1">Multi-pass membrane protein</topology>
    </subcellularLocation>
</comment>
<dbReference type="AlphaFoldDB" id="A0A1Q3D734"/>
<dbReference type="SUPFAM" id="SSF103473">
    <property type="entry name" value="MFS general substrate transporter"/>
    <property type="match status" value="1"/>
</dbReference>